<evidence type="ECO:0000313" key="1">
    <source>
        <dbReference type="EMBL" id="GAO37984.1"/>
    </source>
</evidence>
<keyword evidence="1" id="KW-0378">Hydrolase</keyword>
<dbReference type="SUPFAM" id="SSF53187">
    <property type="entry name" value="Zn-dependent exopeptidases"/>
    <property type="match status" value="1"/>
</dbReference>
<name>A0A0E9MKC1_9SPHN</name>
<accession>A0A0E9MKC1</accession>
<dbReference type="Pfam" id="PF05013">
    <property type="entry name" value="FGase"/>
    <property type="match status" value="1"/>
</dbReference>
<dbReference type="Proteomes" id="UP000033202">
    <property type="component" value="Unassembled WGS sequence"/>
</dbReference>
<reference evidence="1 2" key="1">
    <citation type="submission" date="2015-04" db="EMBL/GenBank/DDBJ databases">
        <title>Whole genome shotgun sequence of Sphingomonas changbaiensis NBRC 104936.</title>
        <authorList>
            <person name="Katano-Makiyama Y."/>
            <person name="Hosoyama A."/>
            <person name="Hashimoto M."/>
            <person name="Noguchi M."/>
            <person name="Tsuchikane K."/>
            <person name="Ohji S."/>
            <person name="Yamazoe A."/>
            <person name="Ichikawa N."/>
            <person name="Kimura A."/>
            <person name="Fujita N."/>
        </authorList>
    </citation>
    <scope>NUCLEOTIDE SEQUENCE [LARGE SCALE GENOMIC DNA]</scope>
    <source>
        <strain evidence="1 2">NBRC 104936</strain>
    </source>
</reference>
<dbReference type="Gene3D" id="3.40.630.40">
    <property type="entry name" value="Zn-dependent exopeptidases"/>
    <property type="match status" value="1"/>
</dbReference>
<protein>
    <submittedName>
        <fullName evidence="1">Putative N-formylglutamate amidohydrolase</fullName>
    </submittedName>
</protein>
<dbReference type="GO" id="GO:0016787">
    <property type="term" value="F:hydrolase activity"/>
    <property type="evidence" value="ECO:0007669"/>
    <property type="project" value="UniProtKB-KW"/>
</dbReference>
<evidence type="ECO:0000313" key="2">
    <source>
        <dbReference type="Proteomes" id="UP000033202"/>
    </source>
</evidence>
<keyword evidence="2" id="KW-1185">Reference proteome</keyword>
<proteinExistence type="predicted"/>
<dbReference type="STRING" id="1219043.SCH01S_01_01470"/>
<gene>
    <name evidence="1" type="ORF">SCH01S_01_01470</name>
</gene>
<organism evidence="1 2">
    <name type="scientific">Sphingomonas changbaiensis NBRC 104936</name>
    <dbReference type="NCBI Taxonomy" id="1219043"/>
    <lineage>
        <taxon>Bacteria</taxon>
        <taxon>Pseudomonadati</taxon>
        <taxon>Pseudomonadota</taxon>
        <taxon>Alphaproteobacteria</taxon>
        <taxon>Sphingomonadales</taxon>
        <taxon>Sphingomonadaceae</taxon>
        <taxon>Sphingomonas</taxon>
    </lineage>
</organism>
<dbReference type="RefSeq" id="WP_084689318.1">
    <property type="nucleotide sequence ID" value="NZ_BBWU01000001.1"/>
</dbReference>
<dbReference type="EMBL" id="BBWU01000001">
    <property type="protein sequence ID" value="GAO37984.1"/>
    <property type="molecule type" value="Genomic_DNA"/>
</dbReference>
<dbReference type="AlphaFoldDB" id="A0A0E9MKC1"/>
<comment type="caution">
    <text evidence="1">The sequence shown here is derived from an EMBL/GenBank/DDBJ whole genome shotgun (WGS) entry which is preliminary data.</text>
</comment>
<sequence length="284" mass="30584">MTPASPSLELIDRETGGPVVLSVPHGGRDYRPEHRAQLRPPVERLAALEDRLIDELATGAAAPTLIARLPRAWIDLNRHEAEIDPGLVEGAIASRLMLSPKVRSGLGLIPRRLAGVGEIWRGRLALADVEARVAHVHRPYHTTLAELLGGAAAMHGVAVLVDLHSMPPLARKGGESAPQVVIGNRFGHSAAAWVTAQIASTCARFGLSWRENSPYAGGHIVERHGAPAKGMHAVQLELDRSLYLDPLLEDCDPAGLLFCRRFVRELIADLRAAALDRAMPLAAE</sequence>
<dbReference type="InterPro" id="IPR007709">
    <property type="entry name" value="N-FG_amidohydro"/>
</dbReference>